<evidence type="ECO:0000256" key="1">
    <source>
        <dbReference type="SAM" id="MobiDB-lite"/>
    </source>
</evidence>
<dbReference type="SUPFAM" id="SSF53098">
    <property type="entry name" value="Ribonuclease H-like"/>
    <property type="match status" value="1"/>
</dbReference>
<dbReference type="RefSeq" id="WP_397089876.1">
    <property type="nucleotide sequence ID" value="NZ_JBITGY010000013.1"/>
</dbReference>
<dbReference type="PROSITE" id="PS50994">
    <property type="entry name" value="INTEGRASE"/>
    <property type="match status" value="1"/>
</dbReference>
<gene>
    <name evidence="3" type="ORF">ACIBG2_41290</name>
</gene>
<dbReference type="Gene3D" id="3.30.420.10">
    <property type="entry name" value="Ribonuclease H-like superfamily/Ribonuclease H"/>
    <property type="match status" value="1"/>
</dbReference>
<accession>A0ABW7Z6S7</accession>
<evidence type="ECO:0000313" key="4">
    <source>
        <dbReference type="Proteomes" id="UP001612741"/>
    </source>
</evidence>
<dbReference type="Proteomes" id="UP001612741">
    <property type="component" value="Unassembled WGS sequence"/>
</dbReference>
<dbReference type="InterPro" id="IPR012337">
    <property type="entry name" value="RNaseH-like_sf"/>
</dbReference>
<dbReference type="InterPro" id="IPR001584">
    <property type="entry name" value="Integrase_cat-core"/>
</dbReference>
<dbReference type="InterPro" id="IPR015378">
    <property type="entry name" value="Transposase-like_Mu_C"/>
</dbReference>
<feature type="domain" description="Integrase catalytic" evidence="2">
    <location>
        <begin position="121"/>
        <end position="322"/>
    </location>
</feature>
<evidence type="ECO:0000313" key="3">
    <source>
        <dbReference type="EMBL" id="MFI6503880.1"/>
    </source>
</evidence>
<keyword evidence="4" id="KW-1185">Reference proteome</keyword>
<organism evidence="3 4">
    <name type="scientific">Nonomuraea typhae</name>
    <dbReference type="NCBI Taxonomy" id="2603600"/>
    <lineage>
        <taxon>Bacteria</taxon>
        <taxon>Bacillati</taxon>
        <taxon>Actinomycetota</taxon>
        <taxon>Actinomycetes</taxon>
        <taxon>Streptosporangiales</taxon>
        <taxon>Streptosporangiaceae</taxon>
        <taxon>Nonomuraea</taxon>
    </lineage>
</organism>
<name>A0ABW7Z6S7_9ACTN</name>
<dbReference type="InterPro" id="IPR036397">
    <property type="entry name" value="RNaseH_sf"/>
</dbReference>
<reference evidence="3 4" key="1">
    <citation type="submission" date="2024-10" db="EMBL/GenBank/DDBJ databases">
        <title>The Natural Products Discovery Center: Release of the First 8490 Sequenced Strains for Exploring Actinobacteria Biosynthetic Diversity.</title>
        <authorList>
            <person name="Kalkreuter E."/>
            <person name="Kautsar S.A."/>
            <person name="Yang D."/>
            <person name="Bader C.D."/>
            <person name="Teijaro C.N."/>
            <person name="Fluegel L."/>
            <person name="Davis C.M."/>
            <person name="Simpson J.R."/>
            <person name="Lauterbach L."/>
            <person name="Steele A.D."/>
            <person name="Gui C."/>
            <person name="Meng S."/>
            <person name="Li G."/>
            <person name="Viehrig K."/>
            <person name="Ye F."/>
            <person name="Su P."/>
            <person name="Kiefer A.F."/>
            <person name="Nichols A."/>
            <person name="Cepeda A.J."/>
            <person name="Yan W."/>
            <person name="Fan B."/>
            <person name="Jiang Y."/>
            <person name="Adhikari A."/>
            <person name="Zheng C.-J."/>
            <person name="Schuster L."/>
            <person name="Cowan T.M."/>
            <person name="Smanski M.J."/>
            <person name="Chevrette M.G."/>
            <person name="De Carvalho L.P.S."/>
            <person name="Shen B."/>
        </authorList>
    </citation>
    <scope>NUCLEOTIDE SEQUENCE [LARGE SCALE GENOMIC DNA]</scope>
    <source>
        <strain evidence="3 4">NPDC050545</strain>
    </source>
</reference>
<protein>
    <submittedName>
        <fullName evidence="3">Mu transposase C-terminal domain-containing protein</fullName>
    </submittedName>
</protein>
<feature type="region of interest" description="Disordered" evidence="1">
    <location>
        <begin position="464"/>
        <end position="503"/>
    </location>
</feature>
<dbReference type="EMBL" id="JBITGY010000013">
    <property type="protein sequence ID" value="MFI6503880.1"/>
    <property type="molecule type" value="Genomic_DNA"/>
</dbReference>
<evidence type="ECO:0000259" key="2">
    <source>
        <dbReference type="PROSITE" id="PS50994"/>
    </source>
</evidence>
<dbReference type="Pfam" id="PF09299">
    <property type="entry name" value="Mu-transpos_C"/>
    <property type="match status" value="1"/>
</dbReference>
<sequence length="503" mass="56180">MLALDQRGELTAGHLRLLSECLPVSERTLWRWLKTARCGGRCERKPHTRFTITKELRVELALLGGNASHLHRELVARAGDEAVPSLATIHRAIRRDLSPGEIAGLRQGERARRAFDVWLQRPKGPGHEDQSHRNLVWEGDHKQLPIEVDVEGQLRRPWVTWFVDCATNGICGLAVTPVYPSRESILVALCAAIVRDPPYGPFGGLPAAIRVDRGKDFLSHTVGRVLGRFAVHVGDLPGYSPWLKGTVEELNHAVEEMFLRALPRYTHQPRLHGDKPVDPDAPALTFAGFVGLLLDWVGEWNGLLPKSVLGGRTPEQAWLADPTPIDDVPAADLRLMMLEDDGRIRVIRPDGVQWDNHMYVDGWMHGQAGRRVRLRYMPHHDHEIEVFDARDGAHLGTAFLAHAASDEQRARVLSARRSAQKELERTLRAAARKRRERYAAVTTAQSPRQLGRLTEAEAAAELDAAYRPLPRSPRRPDLFPLPEPAAGWVVPAQPPAEEGKEPS</sequence>
<proteinExistence type="predicted"/>
<comment type="caution">
    <text evidence="3">The sequence shown here is derived from an EMBL/GenBank/DDBJ whole genome shotgun (WGS) entry which is preliminary data.</text>
</comment>